<evidence type="ECO:0000256" key="7">
    <source>
        <dbReference type="ARBA" id="ARBA00047615"/>
    </source>
</evidence>
<dbReference type="GO" id="GO:0005524">
    <property type="term" value="F:ATP binding"/>
    <property type="evidence" value="ECO:0007669"/>
    <property type="project" value="UniProtKB-KW"/>
</dbReference>
<dbReference type="Gene3D" id="3.40.50.300">
    <property type="entry name" value="P-loop containing nucleotide triphosphate hydrolases"/>
    <property type="match status" value="1"/>
</dbReference>
<dbReference type="InterPro" id="IPR027417">
    <property type="entry name" value="P-loop_NTPase"/>
</dbReference>
<dbReference type="RefSeq" id="WP_011077055.1">
    <property type="nucleotide sequence ID" value="NC_004432.1"/>
</dbReference>
<comment type="similarity">
    <text evidence="1">Belongs to the cytidylate kinase family. Type 1 subfamily.</text>
</comment>
<evidence type="ECO:0000256" key="5">
    <source>
        <dbReference type="ARBA" id="ARBA00022777"/>
    </source>
</evidence>
<evidence type="ECO:0000256" key="2">
    <source>
        <dbReference type="ARBA" id="ARBA00012906"/>
    </source>
</evidence>
<proteinExistence type="inferred from homology"/>
<organism evidence="10 11">
    <name type="scientific">Malacoplasma penetrans (strain HF-2)</name>
    <name type="common">Mycoplasma penetrans</name>
    <dbReference type="NCBI Taxonomy" id="272633"/>
    <lineage>
        <taxon>Bacteria</taxon>
        <taxon>Bacillati</taxon>
        <taxon>Mycoplasmatota</taxon>
        <taxon>Mycoplasmoidales</taxon>
        <taxon>Mycoplasmoidaceae</taxon>
        <taxon>Malacoplasma</taxon>
    </lineage>
</organism>
<reference evidence="10 11" key="1">
    <citation type="journal article" date="2002" name="Nucleic Acids Res.">
        <title>The complete genomic sequence of Mycoplasma penetrans, an intracellular bacterial pathogen in humans.</title>
        <authorList>
            <person name="Sasaki Y."/>
            <person name="Ishikawa J."/>
            <person name="Yamashita A."/>
            <person name="Oshima K."/>
            <person name="Kenri T."/>
            <person name="Furuya K."/>
            <person name="Yoshino C."/>
            <person name="Horino A."/>
            <person name="Shiba T."/>
            <person name="Sasaki T."/>
            <person name="Hattori M."/>
        </authorList>
    </citation>
    <scope>NUCLEOTIDE SEQUENCE [LARGE SCALE GENOMIC DNA]</scope>
    <source>
        <strain evidence="10 11">HF-2</strain>
    </source>
</reference>
<feature type="domain" description="Cytidylate kinase" evidence="9">
    <location>
        <begin position="5"/>
        <end position="215"/>
    </location>
</feature>
<evidence type="ECO:0000313" key="10">
    <source>
        <dbReference type="EMBL" id="BAC44019.1"/>
    </source>
</evidence>
<dbReference type="FunCoup" id="Q8EWH7">
    <property type="interactions" value="120"/>
</dbReference>
<protein>
    <recommendedName>
        <fullName evidence="2">(d)CMP kinase</fullName>
        <ecNumber evidence="2">2.7.4.25</ecNumber>
    </recommendedName>
</protein>
<evidence type="ECO:0000256" key="6">
    <source>
        <dbReference type="ARBA" id="ARBA00022840"/>
    </source>
</evidence>
<keyword evidence="5 10" id="KW-0418">Kinase</keyword>
<dbReference type="AlphaFoldDB" id="Q8EWH7"/>
<keyword evidence="6" id="KW-0067">ATP-binding</keyword>
<dbReference type="EMBL" id="BA000026">
    <property type="protein sequence ID" value="BAC44019.1"/>
    <property type="molecule type" value="Genomic_DNA"/>
</dbReference>
<keyword evidence="3" id="KW-0808">Transferase</keyword>
<evidence type="ECO:0000256" key="1">
    <source>
        <dbReference type="ARBA" id="ARBA00009427"/>
    </source>
</evidence>
<evidence type="ECO:0000313" key="11">
    <source>
        <dbReference type="Proteomes" id="UP000002522"/>
    </source>
</evidence>
<accession>Q8EWH7</accession>
<dbReference type="GO" id="GO:0036430">
    <property type="term" value="F:CMP kinase activity"/>
    <property type="evidence" value="ECO:0007669"/>
    <property type="project" value="RHEA"/>
</dbReference>
<dbReference type="NCBIfam" id="TIGR00017">
    <property type="entry name" value="cmk"/>
    <property type="match status" value="1"/>
</dbReference>
<dbReference type="InterPro" id="IPR003136">
    <property type="entry name" value="Cytidylate_kin"/>
</dbReference>
<evidence type="ECO:0000259" key="9">
    <source>
        <dbReference type="Pfam" id="PF02224"/>
    </source>
</evidence>
<dbReference type="CDD" id="cd02020">
    <property type="entry name" value="CMPK"/>
    <property type="match status" value="1"/>
</dbReference>
<dbReference type="EC" id="2.7.4.25" evidence="2"/>
<keyword evidence="11" id="KW-1185">Reference proteome</keyword>
<sequence length="216" mass="24917">MNYKIAIDGTAGSGKSTICKLIAKDFDFIFVSTGGFYRAFAYILNKAKKIDVSEEEIINELDKYNVEVKGDIFYIDNNDVTSLLKTEDISLIASTIASRAYIRNYVNKRLVELIKTYPKVLMDGRGIVEEIMPDADLKLFFYSSLFIRTKRRVKELKQLNKKGNFISVYFDLMKRDWKDKHRELAPSKLSSGTIKINTSKKSIDEVYLEVKKYIKV</sequence>
<dbReference type="HOGENOM" id="CLU_079959_0_2_14"/>
<dbReference type="STRING" id="272633.gene:10731328"/>
<dbReference type="KEGG" id="mpe:MYPE2280"/>
<dbReference type="Proteomes" id="UP000002522">
    <property type="component" value="Chromosome"/>
</dbReference>
<comment type="catalytic activity">
    <reaction evidence="7">
        <text>dCMP + ATP = dCDP + ADP</text>
        <dbReference type="Rhea" id="RHEA:25094"/>
        <dbReference type="ChEBI" id="CHEBI:30616"/>
        <dbReference type="ChEBI" id="CHEBI:57566"/>
        <dbReference type="ChEBI" id="CHEBI:58593"/>
        <dbReference type="ChEBI" id="CHEBI:456216"/>
        <dbReference type="EC" id="2.7.4.25"/>
    </reaction>
</comment>
<comment type="catalytic activity">
    <reaction evidence="8">
        <text>CMP + ATP = CDP + ADP</text>
        <dbReference type="Rhea" id="RHEA:11600"/>
        <dbReference type="ChEBI" id="CHEBI:30616"/>
        <dbReference type="ChEBI" id="CHEBI:58069"/>
        <dbReference type="ChEBI" id="CHEBI:60377"/>
        <dbReference type="ChEBI" id="CHEBI:456216"/>
        <dbReference type="EC" id="2.7.4.25"/>
    </reaction>
</comment>
<evidence type="ECO:0000256" key="8">
    <source>
        <dbReference type="ARBA" id="ARBA00048478"/>
    </source>
</evidence>
<gene>
    <name evidence="10" type="ordered locus">MYPE2280</name>
</gene>
<evidence type="ECO:0000256" key="4">
    <source>
        <dbReference type="ARBA" id="ARBA00022741"/>
    </source>
</evidence>
<dbReference type="InParanoid" id="Q8EWH7"/>
<dbReference type="Pfam" id="PF02224">
    <property type="entry name" value="Cytidylate_kin"/>
    <property type="match status" value="1"/>
</dbReference>
<name>Q8EWH7_MALP2</name>
<keyword evidence="4" id="KW-0547">Nucleotide-binding</keyword>
<dbReference type="SUPFAM" id="SSF52540">
    <property type="entry name" value="P-loop containing nucleoside triphosphate hydrolases"/>
    <property type="match status" value="1"/>
</dbReference>
<dbReference type="GO" id="GO:0036431">
    <property type="term" value="F:dCMP kinase activity"/>
    <property type="evidence" value="ECO:0007669"/>
    <property type="project" value="InterPro"/>
</dbReference>
<dbReference type="eggNOG" id="COG0283">
    <property type="taxonomic scope" value="Bacteria"/>
</dbReference>
<dbReference type="InterPro" id="IPR011994">
    <property type="entry name" value="Cytidylate_kinase_dom"/>
</dbReference>
<evidence type="ECO:0000256" key="3">
    <source>
        <dbReference type="ARBA" id="ARBA00022679"/>
    </source>
</evidence>